<proteinExistence type="predicted"/>
<dbReference type="EMBL" id="MU274902">
    <property type="protein sequence ID" value="KAI0093491.1"/>
    <property type="molecule type" value="Genomic_DNA"/>
</dbReference>
<comment type="caution">
    <text evidence="1">The sequence shown here is derived from an EMBL/GenBank/DDBJ whole genome shotgun (WGS) entry which is preliminary data.</text>
</comment>
<gene>
    <name evidence="1" type="ORF">BDY19DRAFT_903222</name>
</gene>
<accession>A0ACB8UH42</accession>
<sequence>MSHSAQVASAKLDSTPDTDSLRRSSTAGGEDTTTAATIPQPASEVTYPSQRDESQSSHDGPSTTSTPDSHSLTLCDESESEKQDPVDEPTINKDLEGRTLAKTTTPMLVAIHEQPKPTPGMDVRCVPGLVPSPLETNANEQWGQLPLPEETMTANSLDSPPAKNPKSTFKFNFRIGRLKCNGDVYGPCAPCVAVFCCPCLSMCWCATGAAAAKERVKRCFED</sequence>
<evidence type="ECO:0000313" key="2">
    <source>
        <dbReference type="Proteomes" id="UP001055072"/>
    </source>
</evidence>
<organism evidence="1 2">
    <name type="scientific">Irpex rosettiformis</name>
    <dbReference type="NCBI Taxonomy" id="378272"/>
    <lineage>
        <taxon>Eukaryota</taxon>
        <taxon>Fungi</taxon>
        <taxon>Dikarya</taxon>
        <taxon>Basidiomycota</taxon>
        <taxon>Agaricomycotina</taxon>
        <taxon>Agaricomycetes</taxon>
        <taxon>Polyporales</taxon>
        <taxon>Irpicaceae</taxon>
        <taxon>Irpex</taxon>
    </lineage>
</organism>
<evidence type="ECO:0000313" key="1">
    <source>
        <dbReference type="EMBL" id="KAI0093491.1"/>
    </source>
</evidence>
<name>A0ACB8UH42_9APHY</name>
<keyword evidence="2" id="KW-1185">Reference proteome</keyword>
<protein>
    <submittedName>
        <fullName evidence="1">Uncharacterized protein</fullName>
    </submittedName>
</protein>
<reference evidence="1" key="1">
    <citation type="journal article" date="2021" name="Environ. Microbiol.">
        <title>Gene family expansions and transcriptome signatures uncover fungal adaptations to wood decay.</title>
        <authorList>
            <person name="Hage H."/>
            <person name="Miyauchi S."/>
            <person name="Viragh M."/>
            <person name="Drula E."/>
            <person name="Min B."/>
            <person name="Chaduli D."/>
            <person name="Navarro D."/>
            <person name="Favel A."/>
            <person name="Norest M."/>
            <person name="Lesage-Meessen L."/>
            <person name="Balint B."/>
            <person name="Merenyi Z."/>
            <person name="de Eugenio L."/>
            <person name="Morin E."/>
            <person name="Martinez A.T."/>
            <person name="Baldrian P."/>
            <person name="Stursova M."/>
            <person name="Martinez M.J."/>
            <person name="Novotny C."/>
            <person name="Magnuson J.K."/>
            <person name="Spatafora J.W."/>
            <person name="Maurice S."/>
            <person name="Pangilinan J."/>
            <person name="Andreopoulos W."/>
            <person name="LaButti K."/>
            <person name="Hundley H."/>
            <person name="Na H."/>
            <person name="Kuo A."/>
            <person name="Barry K."/>
            <person name="Lipzen A."/>
            <person name="Henrissat B."/>
            <person name="Riley R."/>
            <person name="Ahrendt S."/>
            <person name="Nagy L.G."/>
            <person name="Grigoriev I.V."/>
            <person name="Martin F."/>
            <person name="Rosso M.N."/>
        </authorList>
    </citation>
    <scope>NUCLEOTIDE SEQUENCE</scope>
    <source>
        <strain evidence="1">CBS 384.51</strain>
    </source>
</reference>
<dbReference type="Proteomes" id="UP001055072">
    <property type="component" value="Unassembled WGS sequence"/>
</dbReference>